<dbReference type="OrthoDB" id="241062at2157"/>
<organism evidence="2 3">
    <name type="scientific">Natrinema longum</name>
    <dbReference type="NCBI Taxonomy" id="370324"/>
    <lineage>
        <taxon>Archaea</taxon>
        <taxon>Methanobacteriati</taxon>
        <taxon>Methanobacteriota</taxon>
        <taxon>Stenosarchaea group</taxon>
        <taxon>Halobacteria</taxon>
        <taxon>Halobacteriales</taxon>
        <taxon>Natrialbaceae</taxon>
        <taxon>Natrinema</taxon>
    </lineage>
</organism>
<dbReference type="GeneID" id="63182458"/>
<protein>
    <submittedName>
        <fullName evidence="2">Metal-dependent hydrolase</fullName>
    </submittedName>
</protein>
<keyword evidence="3" id="KW-1185">Reference proteome</keyword>
<keyword evidence="1" id="KW-0812">Transmembrane</keyword>
<dbReference type="GO" id="GO:0016787">
    <property type="term" value="F:hydrolase activity"/>
    <property type="evidence" value="ECO:0007669"/>
    <property type="project" value="UniProtKB-KW"/>
</dbReference>
<evidence type="ECO:0000313" key="2">
    <source>
        <dbReference type="EMBL" id="QSW85621.1"/>
    </source>
</evidence>
<name>A0A8A2UA10_9EURY</name>
<reference evidence="2 3" key="1">
    <citation type="journal article" date="2006" name="Int. J. Syst. Evol. Microbiol.">
        <title>Haloterrigena longa sp. nov. and Haloterrigena limicola sp. nov., extremely halophilic archaea isolated from a salt lake.</title>
        <authorList>
            <person name="Cui H.L."/>
            <person name="Tohty D."/>
            <person name="Zhou P.J."/>
            <person name="Liu S.J."/>
        </authorList>
    </citation>
    <scope>NUCLEOTIDE SEQUENCE [LARGE SCALE GENOMIC DNA]</scope>
    <source>
        <strain evidence="2 3">ABH32</strain>
    </source>
</reference>
<dbReference type="Pfam" id="PF04307">
    <property type="entry name" value="YdjM"/>
    <property type="match status" value="1"/>
</dbReference>
<dbReference type="KEGG" id="hlo:J0X27_01900"/>
<accession>A0A8A2UA10</accession>
<sequence length="174" mass="18445">MADLLSHVLLAYAGCTIAGWYRPIPDRWIAVVMVGAVLPDLNRMTLLVASGTLEAILGVPFDLDALSTLGGAIVLAGMGAMVVADRHRRTFTALLAGALSHLVVDGVKTYADGAAGAWLYPFTWARHPTPSLYVSSDPVVLISVGLLAGTVAGIDRYGRRSDETETDPRPQEES</sequence>
<evidence type="ECO:0000313" key="3">
    <source>
        <dbReference type="Proteomes" id="UP000663191"/>
    </source>
</evidence>
<keyword evidence="1" id="KW-1133">Transmembrane helix</keyword>
<evidence type="ECO:0000256" key="1">
    <source>
        <dbReference type="SAM" id="Phobius"/>
    </source>
</evidence>
<proteinExistence type="predicted"/>
<feature type="transmembrane region" description="Helical" evidence="1">
    <location>
        <begin position="65"/>
        <end position="84"/>
    </location>
</feature>
<dbReference type="AlphaFoldDB" id="A0A8A2UA10"/>
<dbReference type="EMBL" id="CP071463">
    <property type="protein sequence ID" value="QSW85621.1"/>
    <property type="molecule type" value="Genomic_DNA"/>
</dbReference>
<keyword evidence="1" id="KW-0472">Membrane</keyword>
<dbReference type="Proteomes" id="UP000663191">
    <property type="component" value="Chromosome"/>
</dbReference>
<gene>
    <name evidence="2" type="ORF">J0X27_01900</name>
</gene>
<keyword evidence="2" id="KW-0378">Hydrolase</keyword>
<dbReference type="InterPro" id="IPR007404">
    <property type="entry name" value="YdjM-like"/>
</dbReference>
<dbReference type="RefSeq" id="WP_207270798.1">
    <property type="nucleotide sequence ID" value="NZ_CP071463.1"/>
</dbReference>